<accession>A0A4Y2RXL2</accession>
<proteinExistence type="predicted"/>
<protein>
    <submittedName>
        <fullName evidence="1">Uncharacterized protein</fullName>
    </submittedName>
</protein>
<organism evidence="1 2">
    <name type="scientific">Araneus ventricosus</name>
    <name type="common">Orbweaver spider</name>
    <name type="synonym">Epeira ventricosa</name>
    <dbReference type="NCBI Taxonomy" id="182803"/>
    <lineage>
        <taxon>Eukaryota</taxon>
        <taxon>Metazoa</taxon>
        <taxon>Ecdysozoa</taxon>
        <taxon>Arthropoda</taxon>
        <taxon>Chelicerata</taxon>
        <taxon>Arachnida</taxon>
        <taxon>Araneae</taxon>
        <taxon>Araneomorphae</taxon>
        <taxon>Entelegynae</taxon>
        <taxon>Araneoidea</taxon>
        <taxon>Araneidae</taxon>
        <taxon>Araneus</taxon>
    </lineage>
</organism>
<sequence>ITVNRSFTVFKFFPSDLRDPVRSTRIRTAGTFSQQYGPRCDPLRYAYVCAVFRRAARQQAWFHMAAYVVCFKRYVGIAPTVRTGRQVQSGVASGAQRTQCLAYKGTPCAAARGDRQPHCAVRNGHSRQYACDRSRKLIGQRN</sequence>
<dbReference type="Proteomes" id="UP000499080">
    <property type="component" value="Unassembled WGS sequence"/>
</dbReference>
<dbReference type="AlphaFoldDB" id="A0A4Y2RXL2"/>
<gene>
    <name evidence="1" type="ORF">AVEN_171902_1</name>
</gene>
<evidence type="ECO:0000313" key="1">
    <source>
        <dbReference type="EMBL" id="GBN80433.1"/>
    </source>
</evidence>
<evidence type="ECO:0000313" key="2">
    <source>
        <dbReference type="Proteomes" id="UP000499080"/>
    </source>
</evidence>
<name>A0A4Y2RXL2_ARAVE</name>
<feature type="non-terminal residue" evidence="1">
    <location>
        <position position="1"/>
    </location>
</feature>
<keyword evidence="2" id="KW-1185">Reference proteome</keyword>
<comment type="caution">
    <text evidence="1">The sequence shown here is derived from an EMBL/GenBank/DDBJ whole genome shotgun (WGS) entry which is preliminary data.</text>
</comment>
<reference evidence="1 2" key="1">
    <citation type="journal article" date="2019" name="Sci. Rep.">
        <title>Orb-weaving spider Araneus ventricosus genome elucidates the spidroin gene catalogue.</title>
        <authorList>
            <person name="Kono N."/>
            <person name="Nakamura H."/>
            <person name="Ohtoshi R."/>
            <person name="Moran D.A.P."/>
            <person name="Shinohara A."/>
            <person name="Yoshida Y."/>
            <person name="Fujiwara M."/>
            <person name="Mori M."/>
            <person name="Tomita M."/>
            <person name="Arakawa K."/>
        </authorList>
    </citation>
    <scope>NUCLEOTIDE SEQUENCE [LARGE SCALE GENOMIC DNA]</scope>
</reference>
<dbReference type="EMBL" id="BGPR01148247">
    <property type="protein sequence ID" value="GBN80433.1"/>
    <property type="molecule type" value="Genomic_DNA"/>
</dbReference>